<protein>
    <submittedName>
        <fullName evidence="1">Uncharacterized protein</fullName>
    </submittedName>
</protein>
<dbReference type="RefSeq" id="WP_290281906.1">
    <property type="nucleotide sequence ID" value="NZ_JAUFQI010000001.1"/>
</dbReference>
<reference evidence="2" key="1">
    <citation type="journal article" date="2019" name="Int. J. Syst. Evol. Microbiol.">
        <title>The Global Catalogue of Microorganisms (GCM) 10K type strain sequencing project: providing services to taxonomists for standard genome sequencing and annotation.</title>
        <authorList>
            <consortium name="The Broad Institute Genomics Platform"/>
            <consortium name="The Broad Institute Genome Sequencing Center for Infectious Disease"/>
            <person name="Wu L."/>
            <person name="Ma J."/>
        </authorList>
    </citation>
    <scope>NUCLEOTIDE SEQUENCE [LARGE SCALE GENOMIC DNA]</scope>
    <source>
        <strain evidence="2">CECT 8288</strain>
    </source>
</reference>
<proteinExistence type="predicted"/>
<name>A0ABV7WNC3_9GAMM</name>
<evidence type="ECO:0000313" key="1">
    <source>
        <dbReference type="EMBL" id="MFC3700592.1"/>
    </source>
</evidence>
<organism evidence="1 2">
    <name type="scientific">Reinekea marina</name>
    <dbReference type="NCBI Taxonomy" id="1310421"/>
    <lineage>
        <taxon>Bacteria</taxon>
        <taxon>Pseudomonadati</taxon>
        <taxon>Pseudomonadota</taxon>
        <taxon>Gammaproteobacteria</taxon>
        <taxon>Oceanospirillales</taxon>
        <taxon>Saccharospirillaceae</taxon>
        <taxon>Reinekea</taxon>
    </lineage>
</organism>
<dbReference type="Proteomes" id="UP001595710">
    <property type="component" value="Unassembled WGS sequence"/>
</dbReference>
<sequence>MTKEKNILDIRYYSEDDESTSGQYVSIFKIGKEASALGARIARKLRGLGFSTGEFDHVYINFTESIPNSEVAL</sequence>
<keyword evidence="2" id="KW-1185">Reference proteome</keyword>
<gene>
    <name evidence="1" type="ORF">ACFOND_02990</name>
</gene>
<accession>A0ABV7WNC3</accession>
<dbReference type="EMBL" id="JBHRYN010000005">
    <property type="protein sequence ID" value="MFC3700592.1"/>
    <property type="molecule type" value="Genomic_DNA"/>
</dbReference>
<comment type="caution">
    <text evidence="1">The sequence shown here is derived from an EMBL/GenBank/DDBJ whole genome shotgun (WGS) entry which is preliminary data.</text>
</comment>
<evidence type="ECO:0000313" key="2">
    <source>
        <dbReference type="Proteomes" id="UP001595710"/>
    </source>
</evidence>